<proteinExistence type="inferred from homology"/>
<evidence type="ECO:0000313" key="4">
    <source>
        <dbReference type="Proteomes" id="UP000051015"/>
    </source>
</evidence>
<dbReference type="InterPro" id="IPR002822">
    <property type="entry name" value="Ni_insertion"/>
</dbReference>
<sequence>MKTLVLDAFSGISGDMFLGAMFDLGLSQAEFEEQLNKLKVKGYQITIKRTARSSITGTDFDVVLDGNLPKDHGFDEHEQHHHHGRNFMMIKQLIIQSELKTAVKERAIKMFEQIALAEAKVHGKKLEDVHFHEVGALDSIVDIVGAAIAFDMLQIDKLIVNNLSDGVGTIKIAHGVVPVPVPAVMEMQLNTAIPIQKRFDVHTELITPTGMAIVKCMASEFNASILNSVLEKTGYGFGKRETGSLNALRASLYNSKLSQQQVDKTNDSVLLLETNLDDATGQQLSLTIKKALDLGAKDAWAEPIIMKKGRPAYKLCLLTAPEQQDFFVKFLFSNTPAIGLRIQLMHREIMERKIEQVQTVYGKVGIKKLSYHGVSKVSIEHDDIVKQSQKTKESSEKIRLAVLQEIENKGE</sequence>
<name>A0A0R2CUI2_9LACO</name>
<comment type="catalytic activity">
    <reaction evidence="2">
        <text>Ni(II)-pyridinium-3,5-bisthiocarboxylate mononucleotide = pyridinium-3,5-bisthiocarboxylate mononucleotide + Ni(2+)</text>
        <dbReference type="Rhea" id="RHEA:54784"/>
        <dbReference type="ChEBI" id="CHEBI:49786"/>
        <dbReference type="ChEBI" id="CHEBI:137372"/>
        <dbReference type="ChEBI" id="CHEBI:137373"/>
        <dbReference type="EC" id="4.99.1.12"/>
    </reaction>
</comment>
<keyword evidence="2" id="KW-0456">Lyase</keyword>
<dbReference type="PANTHER" id="PTHR36566:SF1">
    <property type="entry name" value="PYRIDINIUM-3,5-BISTHIOCARBOXYLIC ACID MONONUCLEOTIDE NICKEL INSERTION PROTEIN"/>
    <property type="match status" value="1"/>
</dbReference>
<evidence type="ECO:0000256" key="1">
    <source>
        <dbReference type="ARBA" id="ARBA00022596"/>
    </source>
</evidence>
<protein>
    <recommendedName>
        <fullName evidence="2">Pyridinium-3,5-bisthiocarboxylic acid mononucleotide nickel insertion protein</fullName>
        <shortName evidence="2">P2TMN nickel insertion protein</shortName>
        <ecNumber evidence="2">4.99.1.12</ecNumber>
    </recommendedName>
    <alternativeName>
        <fullName evidence="2">Nickel-pincer cofactor biosynthesis protein LarC</fullName>
    </alternativeName>
</protein>
<dbReference type="Pfam" id="PF01969">
    <property type="entry name" value="Ni_insertion"/>
    <property type="match status" value="1"/>
</dbReference>
<accession>A0A0R2CUI2</accession>
<comment type="caution">
    <text evidence="3">The sequence shown here is derived from an EMBL/GenBank/DDBJ whole genome shotgun (WGS) entry which is preliminary data.</text>
</comment>
<dbReference type="Gene3D" id="3.30.70.1380">
    <property type="entry name" value="Transcriptional regulatory protein pf0864 domain like"/>
    <property type="match status" value="1"/>
</dbReference>
<evidence type="ECO:0000256" key="2">
    <source>
        <dbReference type="HAMAP-Rule" id="MF_01074"/>
    </source>
</evidence>
<dbReference type="PANTHER" id="PTHR36566">
    <property type="entry name" value="NICKEL INSERTION PROTEIN-RELATED"/>
    <property type="match status" value="1"/>
</dbReference>
<comment type="similarity">
    <text evidence="2">Belongs to the LarC family.</text>
</comment>
<gene>
    <name evidence="2" type="primary">larC</name>
    <name evidence="3" type="ORF">FC19_GL002068</name>
</gene>
<dbReference type="HAMAP" id="MF_01074">
    <property type="entry name" value="LarC"/>
    <property type="match status" value="1"/>
</dbReference>
<dbReference type="EMBL" id="AYZD01000028">
    <property type="protein sequence ID" value="KRM95303.1"/>
    <property type="molecule type" value="Genomic_DNA"/>
</dbReference>
<dbReference type="AlphaFoldDB" id="A0A0R2CUI2"/>
<keyword evidence="1 2" id="KW-0533">Nickel</keyword>
<reference evidence="3 4" key="1">
    <citation type="journal article" date="2015" name="Genome Announc.">
        <title>Expanding the biotechnology potential of lactobacilli through comparative genomics of 213 strains and associated genera.</title>
        <authorList>
            <person name="Sun Z."/>
            <person name="Harris H.M."/>
            <person name="McCann A."/>
            <person name="Guo C."/>
            <person name="Argimon S."/>
            <person name="Zhang W."/>
            <person name="Yang X."/>
            <person name="Jeffery I.B."/>
            <person name="Cooney J.C."/>
            <person name="Kagawa T.F."/>
            <person name="Liu W."/>
            <person name="Song Y."/>
            <person name="Salvetti E."/>
            <person name="Wrobel A."/>
            <person name="Rasinkangas P."/>
            <person name="Parkhill J."/>
            <person name="Rea M.C."/>
            <person name="O'Sullivan O."/>
            <person name="Ritari J."/>
            <person name="Douillard F.P."/>
            <person name="Paul Ross R."/>
            <person name="Yang R."/>
            <person name="Briner A.E."/>
            <person name="Felis G.E."/>
            <person name="de Vos W.M."/>
            <person name="Barrangou R."/>
            <person name="Klaenhammer T.R."/>
            <person name="Caufield P.W."/>
            <person name="Cui Y."/>
            <person name="Zhang H."/>
            <person name="O'Toole P.W."/>
        </authorList>
    </citation>
    <scope>NUCLEOTIDE SEQUENCE [LARGE SCALE GENOMIC DNA]</scope>
    <source>
        <strain evidence="3 4">DSM 21051</strain>
    </source>
</reference>
<dbReference type="RefSeq" id="WP_057876707.1">
    <property type="nucleotide sequence ID" value="NZ_AYZD01000028.1"/>
</dbReference>
<dbReference type="NCBIfam" id="TIGR00299">
    <property type="entry name" value="nickel pincer cofactor biosynthesis protein LarC"/>
    <property type="match status" value="1"/>
</dbReference>
<dbReference type="GO" id="GO:0016151">
    <property type="term" value="F:nickel cation binding"/>
    <property type="evidence" value="ECO:0007669"/>
    <property type="project" value="UniProtKB-UniRule"/>
</dbReference>
<dbReference type="Proteomes" id="UP000051015">
    <property type="component" value="Unassembled WGS sequence"/>
</dbReference>
<keyword evidence="4" id="KW-1185">Reference proteome</keyword>
<dbReference type="PATRIC" id="fig|1423725.3.peg.2124"/>
<dbReference type="GO" id="GO:0016829">
    <property type="term" value="F:lyase activity"/>
    <property type="evidence" value="ECO:0007669"/>
    <property type="project" value="UniProtKB-UniRule"/>
</dbReference>
<dbReference type="GO" id="GO:0051604">
    <property type="term" value="P:protein maturation"/>
    <property type="evidence" value="ECO:0007669"/>
    <property type="project" value="UniProtKB-UniRule"/>
</dbReference>
<dbReference type="EC" id="4.99.1.12" evidence="2"/>
<dbReference type="STRING" id="1423725.FC19_GL002068"/>
<dbReference type="OrthoDB" id="9765625at2"/>
<evidence type="ECO:0000313" key="3">
    <source>
        <dbReference type="EMBL" id="KRM95303.1"/>
    </source>
</evidence>
<organism evidence="3 4">
    <name type="scientific">Liquorilactobacillus aquaticus DSM 21051</name>
    <dbReference type="NCBI Taxonomy" id="1423725"/>
    <lineage>
        <taxon>Bacteria</taxon>
        <taxon>Bacillati</taxon>
        <taxon>Bacillota</taxon>
        <taxon>Bacilli</taxon>
        <taxon>Lactobacillales</taxon>
        <taxon>Lactobacillaceae</taxon>
        <taxon>Liquorilactobacillus</taxon>
    </lineage>
</organism>
<comment type="function">
    <text evidence="2">Involved in the biosynthesis of a nickel-pincer cofactor ((SCS)Ni(II) pincer complex). Binds Ni(2+), and functions in nickel delivery to pyridinium-3,5-bisthiocarboxylic acid mononucleotide (P2TMN), to form the mature cofactor. Is thus probably required for the activation of nickel-pincer cofactor-dependent enzymes.</text>
</comment>